<dbReference type="PANTHER" id="PTHR30308">
    <property type="entry name" value="TMRNA-BINDING COMPONENT OF TRANS-TRANSLATION TAGGING COMPLEX"/>
    <property type="match status" value="1"/>
</dbReference>
<dbReference type="InterPro" id="IPR000037">
    <property type="entry name" value="SsrA-bd_prot"/>
</dbReference>
<dbReference type="OrthoDB" id="4717at2759"/>
<evidence type="ECO:0000313" key="4">
    <source>
        <dbReference type="EMBL" id="KAF0852842.1"/>
    </source>
</evidence>
<comment type="caution">
    <text evidence="4">The sequence shown here is derived from an EMBL/GenBank/DDBJ whole genome shotgun (WGS) entry which is preliminary data.</text>
</comment>
<keyword evidence="1" id="KW-0963">Cytoplasm</keyword>
<gene>
    <name evidence="4" type="ORF">ANDGO_03389</name>
</gene>
<dbReference type="GO" id="GO:0005829">
    <property type="term" value="C:cytosol"/>
    <property type="evidence" value="ECO:0007669"/>
    <property type="project" value="TreeGrafter"/>
</dbReference>
<dbReference type="SUPFAM" id="SSF74982">
    <property type="entry name" value="Small protein B (SmpB)"/>
    <property type="match status" value="1"/>
</dbReference>
<evidence type="ECO:0000313" key="5">
    <source>
        <dbReference type="Proteomes" id="UP000799049"/>
    </source>
</evidence>
<dbReference type="GO" id="GO:0003723">
    <property type="term" value="F:RNA binding"/>
    <property type="evidence" value="ECO:0007669"/>
    <property type="project" value="UniProtKB-KW"/>
</dbReference>
<dbReference type="Pfam" id="PF01668">
    <property type="entry name" value="SmpB"/>
    <property type="match status" value="1"/>
</dbReference>
<dbReference type="PANTHER" id="PTHR30308:SF2">
    <property type="entry name" value="SSRA-BINDING PROTEIN"/>
    <property type="match status" value="1"/>
</dbReference>
<dbReference type="GO" id="GO:0070930">
    <property type="term" value="P:trans-translation-dependent protein tagging"/>
    <property type="evidence" value="ECO:0007669"/>
    <property type="project" value="TreeGrafter"/>
</dbReference>
<evidence type="ECO:0000256" key="1">
    <source>
        <dbReference type="ARBA" id="ARBA00022490"/>
    </source>
</evidence>
<keyword evidence="5" id="KW-1185">Reference proteome</keyword>
<dbReference type="Proteomes" id="UP000799049">
    <property type="component" value="Unassembled WGS sequence"/>
</dbReference>
<accession>A0A8K0F4K1</accession>
<evidence type="ECO:0000256" key="3">
    <source>
        <dbReference type="SAM" id="MobiDB-lite"/>
    </source>
</evidence>
<dbReference type="Gene3D" id="2.40.280.10">
    <property type="match status" value="1"/>
</dbReference>
<keyword evidence="2" id="KW-0694">RNA-binding</keyword>
<dbReference type="EMBL" id="VRVR01000013">
    <property type="protein sequence ID" value="KAF0852842.1"/>
    <property type="molecule type" value="Genomic_DNA"/>
</dbReference>
<reference evidence="4" key="1">
    <citation type="submission" date="2019-09" db="EMBL/GenBank/DDBJ databases">
        <title>The Mitochondrial Proteome of the Jakobid, Andalucia godoyi, a Protist With the Most Gene-Rich and Bacteria-Like Mitochondrial Genome.</title>
        <authorList>
            <person name="Gray M.W."/>
            <person name="Burger G."/>
            <person name="Derelle R."/>
            <person name="Klimes V."/>
            <person name="Leger M."/>
            <person name="Sarrasin M."/>
            <person name="Vlcek C."/>
            <person name="Roger A.J."/>
            <person name="Elias M."/>
            <person name="Lang B.F."/>
        </authorList>
    </citation>
    <scope>NUCLEOTIDE SEQUENCE</scope>
    <source>
        <strain evidence="4">And28</strain>
    </source>
</reference>
<organism evidence="4 5">
    <name type="scientific">Andalucia godoyi</name>
    <name type="common">Flagellate</name>
    <dbReference type="NCBI Taxonomy" id="505711"/>
    <lineage>
        <taxon>Eukaryota</taxon>
        <taxon>Discoba</taxon>
        <taxon>Jakobida</taxon>
        <taxon>Andalucina</taxon>
        <taxon>Andaluciidae</taxon>
        <taxon>Andalucia</taxon>
    </lineage>
</organism>
<sequence length="168" mass="19240">MWTLSRFAARHASRKPRPANLLVENHRAGKDHSISSTVECGISLQTSEVKSLSAKHADLSSGHVQVIDNEAFLMDVHIPQTRSCLPFHSHLSDRPRKLLMHKKQIKDVEDWIKEKDRDVIPLRFRQGETGWMKVDVGFGERKGTGDEREAEQGKKWKKERTDFLKGCS</sequence>
<name>A0A8K0F4K1_ANDGO</name>
<feature type="region of interest" description="Disordered" evidence="3">
    <location>
        <begin position="138"/>
        <end position="168"/>
    </location>
</feature>
<evidence type="ECO:0000256" key="2">
    <source>
        <dbReference type="ARBA" id="ARBA00022884"/>
    </source>
</evidence>
<dbReference type="InterPro" id="IPR023620">
    <property type="entry name" value="SmpB"/>
</dbReference>
<protein>
    <submittedName>
        <fullName evidence="4">Mitochondrial tmRNA-binding protein SmpB</fullName>
    </submittedName>
</protein>
<proteinExistence type="predicted"/>
<dbReference type="AlphaFoldDB" id="A0A8K0F4K1"/>